<keyword evidence="3" id="KW-0808">Transferase</keyword>
<organism evidence="3 6">
    <name type="scientific">Aeromicrobium tamlense</name>
    <dbReference type="NCBI Taxonomy" id="375541"/>
    <lineage>
        <taxon>Bacteria</taxon>
        <taxon>Bacillati</taxon>
        <taxon>Actinomycetota</taxon>
        <taxon>Actinomycetes</taxon>
        <taxon>Propionibacteriales</taxon>
        <taxon>Nocardioidaceae</taxon>
        <taxon>Aeromicrobium</taxon>
    </lineage>
</organism>
<gene>
    <name evidence="4" type="ORF">BJ975_001616</name>
    <name evidence="3" type="ORF">IDH50_11460</name>
</gene>
<evidence type="ECO:0000313" key="4">
    <source>
        <dbReference type="EMBL" id="NYI38241.1"/>
    </source>
</evidence>
<keyword evidence="5" id="KW-1185">Reference proteome</keyword>
<dbReference type="RefSeq" id="WP_179424760.1">
    <property type="nucleotide sequence ID" value="NZ_BAAAMP010000001.1"/>
</dbReference>
<dbReference type="PANTHER" id="PTHR43617:SF20">
    <property type="entry name" value="N-ALPHA-ACETYLTRANSFERASE RIMI"/>
    <property type="match status" value="1"/>
</dbReference>
<evidence type="ECO:0000313" key="6">
    <source>
        <dbReference type="Proteomes" id="UP000659061"/>
    </source>
</evidence>
<comment type="caution">
    <text evidence="3">The sequence shown here is derived from an EMBL/GenBank/DDBJ whole genome shotgun (WGS) entry which is preliminary data.</text>
</comment>
<dbReference type="Gene3D" id="3.40.630.30">
    <property type="match status" value="1"/>
</dbReference>
<dbReference type="PROSITE" id="PS51186">
    <property type="entry name" value="GNAT"/>
    <property type="match status" value="1"/>
</dbReference>
<dbReference type="SUPFAM" id="SSF55729">
    <property type="entry name" value="Acyl-CoA N-acyltransferases (Nat)"/>
    <property type="match status" value="1"/>
</dbReference>
<dbReference type="EMBL" id="JACBZN010000001">
    <property type="protein sequence ID" value="NYI38241.1"/>
    <property type="molecule type" value="Genomic_DNA"/>
</dbReference>
<accession>A0A8I0FXM1</accession>
<dbReference type="AlphaFoldDB" id="A0A8I0FXM1"/>
<reference evidence="3" key="2">
    <citation type="submission" date="2020-09" db="EMBL/GenBank/DDBJ databases">
        <title>Novel species in genus Aeromicrobium.</title>
        <authorList>
            <person name="Zhang G."/>
        </authorList>
    </citation>
    <scope>NUCLEOTIDE SEQUENCE</scope>
    <source>
        <strain evidence="3">SSW1-57</strain>
    </source>
</reference>
<dbReference type="Proteomes" id="UP000659061">
    <property type="component" value="Unassembled WGS sequence"/>
</dbReference>
<evidence type="ECO:0000313" key="3">
    <source>
        <dbReference type="EMBL" id="MBD1270850.1"/>
    </source>
</evidence>
<name>A0A8I0FXM1_9ACTN</name>
<evidence type="ECO:0000256" key="1">
    <source>
        <dbReference type="SAM" id="MobiDB-lite"/>
    </source>
</evidence>
<protein>
    <submittedName>
        <fullName evidence="3">GNAT family N-acetyltransferase</fullName>
    </submittedName>
    <submittedName>
        <fullName evidence="4">Ribosomal protein S18 acetylase RimI-like enzyme</fullName>
    </submittedName>
</protein>
<dbReference type="GO" id="GO:0016747">
    <property type="term" value="F:acyltransferase activity, transferring groups other than amino-acyl groups"/>
    <property type="evidence" value="ECO:0007669"/>
    <property type="project" value="InterPro"/>
</dbReference>
<dbReference type="InterPro" id="IPR000182">
    <property type="entry name" value="GNAT_dom"/>
</dbReference>
<reference evidence="4 5" key="1">
    <citation type="submission" date="2020-07" db="EMBL/GenBank/DDBJ databases">
        <title>Sequencing the genomes of 1000 actinobacteria strains.</title>
        <authorList>
            <person name="Klenk H.-P."/>
        </authorList>
    </citation>
    <scope>NUCLEOTIDE SEQUENCE [LARGE SCALE GENOMIC DNA]</scope>
    <source>
        <strain evidence="4 5">DSM 19087</strain>
    </source>
</reference>
<dbReference type="Pfam" id="PF00583">
    <property type="entry name" value="Acetyltransf_1"/>
    <property type="match status" value="1"/>
</dbReference>
<feature type="region of interest" description="Disordered" evidence="1">
    <location>
        <begin position="142"/>
        <end position="179"/>
    </location>
</feature>
<feature type="domain" description="N-acetyltransferase" evidence="2">
    <location>
        <begin position="3"/>
        <end position="152"/>
    </location>
</feature>
<evidence type="ECO:0000313" key="5">
    <source>
        <dbReference type="Proteomes" id="UP000587211"/>
    </source>
</evidence>
<proteinExistence type="predicted"/>
<dbReference type="PANTHER" id="PTHR43617">
    <property type="entry name" value="L-AMINO ACID N-ACETYLTRANSFERASE"/>
    <property type="match status" value="1"/>
</dbReference>
<dbReference type="EMBL" id="JACWMT010000002">
    <property type="protein sequence ID" value="MBD1270850.1"/>
    <property type="molecule type" value="Genomic_DNA"/>
</dbReference>
<dbReference type="CDD" id="cd04301">
    <property type="entry name" value="NAT_SF"/>
    <property type="match status" value="1"/>
</dbReference>
<evidence type="ECO:0000259" key="2">
    <source>
        <dbReference type="PROSITE" id="PS51186"/>
    </source>
</evidence>
<dbReference type="Proteomes" id="UP000587211">
    <property type="component" value="Unassembled WGS sequence"/>
</dbReference>
<sequence length="179" mass="19246">MSARIEVVEPDDWERWRAVRLRALTEDAAAFACSAHAWLEGGDTEQRWRERIAAPGRLYLAAEKDHDVAMIGLAPGDEPELISMWVAPEARRGGVGRALVETVVAEAGGRPLRLRVMADNAAAIAFYEGCGFALTGAPPDAEGTLTMRRDVPRSTSAWPAPAARPHPRGGPPRAGSADQ</sequence>
<dbReference type="InterPro" id="IPR050276">
    <property type="entry name" value="MshD_Acetyltransferase"/>
</dbReference>
<dbReference type="InterPro" id="IPR016181">
    <property type="entry name" value="Acyl_CoA_acyltransferase"/>
</dbReference>